<name>A0ACB8SDB0_9AGAM</name>
<reference evidence="1" key="1">
    <citation type="submission" date="2021-03" db="EMBL/GenBank/DDBJ databases">
        <authorList>
            <consortium name="DOE Joint Genome Institute"/>
            <person name="Ahrendt S."/>
            <person name="Looney B.P."/>
            <person name="Miyauchi S."/>
            <person name="Morin E."/>
            <person name="Drula E."/>
            <person name="Courty P.E."/>
            <person name="Chicoki N."/>
            <person name="Fauchery L."/>
            <person name="Kohler A."/>
            <person name="Kuo A."/>
            <person name="Labutti K."/>
            <person name="Pangilinan J."/>
            <person name="Lipzen A."/>
            <person name="Riley R."/>
            <person name="Andreopoulos W."/>
            <person name="He G."/>
            <person name="Johnson J."/>
            <person name="Barry K.W."/>
            <person name="Grigoriev I.V."/>
            <person name="Nagy L."/>
            <person name="Hibbett D."/>
            <person name="Henrissat B."/>
            <person name="Matheny P.B."/>
            <person name="Labbe J."/>
            <person name="Martin F."/>
        </authorList>
    </citation>
    <scope>NUCLEOTIDE SEQUENCE</scope>
    <source>
        <strain evidence="1">HHB10654</strain>
    </source>
</reference>
<dbReference type="EMBL" id="MU277404">
    <property type="protein sequence ID" value="KAI0054519.1"/>
    <property type="molecule type" value="Genomic_DNA"/>
</dbReference>
<sequence length="646" mass="72949">MLLSQFSVILGEQPILQQSLSFPDLLLFLRLVDHLRETLAWYQAPNALGPPRSLPPHVSSFCAAALGIDTATHPFLITQCWEAFRDVVWAPSFRRSSRYDPLHDGGLLDVFLIHGLQHELGFFDLYPSTRICLDPHCARASYAFGGRELSRLLRTPATIFTRDFGALPIWSYSASCSGCNSRYYPNYYVLGTSKRRTYYQGVPSVVHVAMHSFIERGLCDRFTQSMVCAWVSASNNARIYELEHGTVDTRFPAHWPTSHILTVELVWDCFFLYGLLRDCEENATVLVLDNAADQADRLRPALEARTMAMAGPGQELWNHACDLCCAMEEREGCFRAIRAVVTDGVTIGRPCCGVHDCQEPLPTQRAHFCATHRSLSAICVVTTCDALAQPGHQTCLLPDHRALEKQGIEARSAMFQLRKRLEHIKAVYPEDDTTRDGGVMDGEVMEVDAGGDCTGKPDAGNARPRARFGRRRTHNEQLCVATCGVVLGRATFYGSEAPNGVRLFLRALFPTTSSLPDVIFYDNNCQLKRHILRSDPNNHFNRCALPVDVFHMKSKHKESDDFCGQNCNPAMFPDLMVAGRWRFNSSAAEMTNAWFGGFQSIVREMRKDRYDFFLDEMIKQRNRITTNELRLRQKCPYQIPRRALGL</sequence>
<gene>
    <name evidence="1" type="ORF">BV25DRAFT_1922614</name>
</gene>
<keyword evidence="2" id="KW-1185">Reference proteome</keyword>
<accession>A0ACB8SDB0</accession>
<evidence type="ECO:0000313" key="1">
    <source>
        <dbReference type="EMBL" id="KAI0054519.1"/>
    </source>
</evidence>
<dbReference type="Proteomes" id="UP000814140">
    <property type="component" value="Unassembled WGS sequence"/>
</dbReference>
<reference evidence="1" key="2">
    <citation type="journal article" date="2022" name="New Phytol.">
        <title>Evolutionary transition to the ectomycorrhizal habit in the genomes of a hyperdiverse lineage of mushroom-forming fungi.</title>
        <authorList>
            <person name="Looney B."/>
            <person name="Miyauchi S."/>
            <person name="Morin E."/>
            <person name="Drula E."/>
            <person name="Courty P.E."/>
            <person name="Kohler A."/>
            <person name="Kuo A."/>
            <person name="LaButti K."/>
            <person name="Pangilinan J."/>
            <person name="Lipzen A."/>
            <person name="Riley R."/>
            <person name="Andreopoulos W."/>
            <person name="He G."/>
            <person name="Johnson J."/>
            <person name="Nolan M."/>
            <person name="Tritt A."/>
            <person name="Barry K.W."/>
            <person name="Grigoriev I.V."/>
            <person name="Nagy L.G."/>
            <person name="Hibbett D."/>
            <person name="Henrissat B."/>
            <person name="Matheny P.B."/>
            <person name="Labbe J."/>
            <person name="Martin F.M."/>
        </authorList>
    </citation>
    <scope>NUCLEOTIDE SEQUENCE</scope>
    <source>
        <strain evidence="1">HHB10654</strain>
    </source>
</reference>
<comment type="caution">
    <text evidence="1">The sequence shown here is derived from an EMBL/GenBank/DDBJ whole genome shotgun (WGS) entry which is preliminary data.</text>
</comment>
<organism evidence="1 2">
    <name type="scientific">Artomyces pyxidatus</name>
    <dbReference type="NCBI Taxonomy" id="48021"/>
    <lineage>
        <taxon>Eukaryota</taxon>
        <taxon>Fungi</taxon>
        <taxon>Dikarya</taxon>
        <taxon>Basidiomycota</taxon>
        <taxon>Agaricomycotina</taxon>
        <taxon>Agaricomycetes</taxon>
        <taxon>Russulales</taxon>
        <taxon>Auriscalpiaceae</taxon>
        <taxon>Artomyces</taxon>
    </lineage>
</organism>
<protein>
    <submittedName>
        <fullName evidence="1">Uncharacterized protein</fullName>
    </submittedName>
</protein>
<evidence type="ECO:0000313" key="2">
    <source>
        <dbReference type="Proteomes" id="UP000814140"/>
    </source>
</evidence>
<proteinExistence type="predicted"/>